<gene>
    <name evidence="2" type="ORF">CCMP2556_LOCUS1546</name>
</gene>
<evidence type="ECO:0000313" key="3">
    <source>
        <dbReference type="Proteomes" id="UP001642484"/>
    </source>
</evidence>
<dbReference type="EMBL" id="CAXAMN010000514">
    <property type="protein sequence ID" value="CAK8989151.1"/>
    <property type="molecule type" value="Genomic_DNA"/>
</dbReference>
<protein>
    <submittedName>
        <fullName evidence="2">Uncharacterized protein</fullName>
    </submittedName>
</protein>
<sequence length="603" mass="67415">MAALGVFGRALHVLGQSPTMKVSGQEDRLSDLTVDKGIAWYDSTCPITLATLDRSFFKLAWWEVFDLKGSAHHTAVGDEDGFLLWRLEMGRSEHPKKRSGRAARRNDQHPKVRSERFLIAGMLLGEGLSLLDLTSAPGFFEQLLHRPLKPGDFNLPAGRAEETAVLGAPVRTADPKPTRMPVPERLHCATDPQGVTSWGKVANARMAARGHALRVATESLPAGVPFPWRQLGFPYQVPNEVREPFVPGWARQVRMLSIISNHGALDLEIPELLRHLFPQWLDVRFVLGGSSQGKICEKTDARKAPPWSTPSDGIYLRERFPTVPLVLYFGPPVMLVVAEDLALGRHKLVETFWHHVRRLTRQAVTGEVFIAAESLFRAEQFFWQTGAEVPFLRPMSTWVNCSYAPRGATRGEAEVLVHNRGRLKYESAFLESLRLMPGPKFPYRIVPQEGRIIPFSELAGYHAVVIVPWSPELCMLRHLFKMRMPLLVPQLSLLRNLVHVANMRLMPQPGLDDWRMRPIGHCGGMQVYGLRKDLKDVPLAVRPPCIGGGKVSLQRLRPLERPRARGRRAPLRPLRGHRPGALQRAGHPGACLLGGVLGVPPRA</sequence>
<name>A0ABP0HI13_9DINO</name>
<evidence type="ECO:0000313" key="2">
    <source>
        <dbReference type="EMBL" id="CAK8989151.1"/>
    </source>
</evidence>
<keyword evidence="3" id="KW-1185">Reference proteome</keyword>
<organism evidence="2 3">
    <name type="scientific">Durusdinium trenchii</name>
    <dbReference type="NCBI Taxonomy" id="1381693"/>
    <lineage>
        <taxon>Eukaryota</taxon>
        <taxon>Sar</taxon>
        <taxon>Alveolata</taxon>
        <taxon>Dinophyceae</taxon>
        <taxon>Suessiales</taxon>
        <taxon>Symbiodiniaceae</taxon>
        <taxon>Durusdinium</taxon>
    </lineage>
</organism>
<comment type="caution">
    <text evidence="2">The sequence shown here is derived from an EMBL/GenBank/DDBJ whole genome shotgun (WGS) entry which is preliminary data.</text>
</comment>
<accession>A0ABP0HI13</accession>
<feature type="compositionally biased region" description="Basic residues" evidence="1">
    <location>
        <begin position="564"/>
        <end position="578"/>
    </location>
</feature>
<reference evidence="2 3" key="1">
    <citation type="submission" date="2024-02" db="EMBL/GenBank/DDBJ databases">
        <authorList>
            <person name="Chen Y."/>
            <person name="Shah S."/>
            <person name="Dougan E. K."/>
            <person name="Thang M."/>
            <person name="Chan C."/>
        </authorList>
    </citation>
    <scope>NUCLEOTIDE SEQUENCE [LARGE SCALE GENOMIC DNA]</scope>
</reference>
<evidence type="ECO:0000256" key="1">
    <source>
        <dbReference type="SAM" id="MobiDB-lite"/>
    </source>
</evidence>
<feature type="region of interest" description="Disordered" evidence="1">
    <location>
        <begin position="559"/>
        <end position="583"/>
    </location>
</feature>
<dbReference type="Proteomes" id="UP001642484">
    <property type="component" value="Unassembled WGS sequence"/>
</dbReference>
<proteinExistence type="predicted"/>